<evidence type="ECO:0000256" key="4">
    <source>
        <dbReference type="ARBA" id="ARBA00022821"/>
    </source>
</evidence>
<protein>
    <submittedName>
        <fullName evidence="9">Mlo-related protein</fullName>
    </submittedName>
</protein>
<evidence type="ECO:0000313" key="9">
    <source>
        <dbReference type="EMBL" id="QCD83098.1"/>
    </source>
</evidence>
<keyword evidence="3 8" id="KW-0812">Transmembrane</keyword>
<evidence type="ECO:0000313" key="10">
    <source>
        <dbReference type="Proteomes" id="UP000501690"/>
    </source>
</evidence>
<keyword evidence="7" id="KW-0568">Pathogenesis-related protein</keyword>
<organism evidence="9 10">
    <name type="scientific">Vigna unguiculata</name>
    <name type="common">Cowpea</name>
    <dbReference type="NCBI Taxonomy" id="3917"/>
    <lineage>
        <taxon>Eukaryota</taxon>
        <taxon>Viridiplantae</taxon>
        <taxon>Streptophyta</taxon>
        <taxon>Embryophyta</taxon>
        <taxon>Tracheophyta</taxon>
        <taxon>Spermatophyta</taxon>
        <taxon>Magnoliopsida</taxon>
        <taxon>eudicotyledons</taxon>
        <taxon>Gunneridae</taxon>
        <taxon>Pentapetalae</taxon>
        <taxon>rosids</taxon>
        <taxon>fabids</taxon>
        <taxon>Fabales</taxon>
        <taxon>Fabaceae</taxon>
        <taxon>Papilionoideae</taxon>
        <taxon>50 kb inversion clade</taxon>
        <taxon>NPAAA clade</taxon>
        <taxon>indigoferoid/millettioid clade</taxon>
        <taxon>Phaseoleae</taxon>
        <taxon>Vigna</taxon>
    </lineage>
</organism>
<keyword evidence="10" id="KW-1185">Reference proteome</keyword>
<dbReference type="InterPro" id="IPR004326">
    <property type="entry name" value="Mlo"/>
</dbReference>
<proteinExistence type="inferred from homology"/>
<accession>A0A4D6L3Q4</accession>
<keyword evidence="5 8" id="KW-1133">Transmembrane helix</keyword>
<evidence type="ECO:0000256" key="5">
    <source>
        <dbReference type="ARBA" id="ARBA00022989"/>
    </source>
</evidence>
<evidence type="ECO:0000256" key="8">
    <source>
        <dbReference type="SAM" id="Phobius"/>
    </source>
</evidence>
<dbReference type="GO" id="GO:0016020">
    <property type="term" value="C:membrane"/>
    <property type="evidence" value="ECO:0007669"/>
    <property type="project" value="UniProtKB-SubCell"/>
</dbReference>
<dbReference type="AlphaFoldDB" id="A0A4D6L3Q4"/>
<evidence type="ECO:0000256" key="7">
    <source>
        <dbReference type="ARBA" id="ARBA00023265"/>
    </source>
</evidence>
<gene>
    <name evidence="9" type="ORF">DEO72_LG2g3441</name>
</gene>
<comment type="similarity">
    <text evidence="2">Belongs to the MLO family.</text>
</comment>
<evidence type="ECO:0000256" key="6">
    <source>
        <dbReference type="ARBA" id="ARBA00023136"/>
    </source>
</evidence>
<dbReference type="Pfam" id="PF03094">
    <property type="entry name" value="Mlo"/>
    <property type="match status" value="1"/>
</dbReference>
<keyword evidence="6 8" id="KW-0472">Membrane</keyword>
<sequence length="74" mass="8879">MTRMNTDTWFYLLKWLKCFLRICFFLEQFYRCVGKVDYLALRNGFITASFVVFPLLNVNGWHAMFWASLIPIVT</sequence>
<evidence type="ECO:0000256" key="2">
    <source>
        <dbReference type="ARBA" id="ARBA00006574"/>
    </source>
</evidence>
<evidence type="ECO:0000256" key="1">
    <source>
        <dbReference type="ARBA" id="ARBA00004141"/>
    </source>
</evidence>
<keyword evidence="4" id="KW-0611">Plant defense</keyword>
<feature type="transmembrane region" description="Helical" evidence="8">
    <location>
        <begin position="50"/>
        <end position="73"/>
    </location>
</feature>
<dbReference type="EMBL" id="CP039346">
    <property type="protein sequence ID" value="QCD83098.1"/>
    <property type="molecule type" value="Genomic_DNA"/>
</dbReference>
<comment type="subcellular location">
    <subcellularLocation>
        <location evidence="1">Membrane</location>
        <topology evidence="1">Multi-pass membrane protein</topology>
    </subcellularLocation>
</comment>
<dbReference type="Proteomes" id="UP000501690">
    <property type="component" value="Linkage Group LG2"/>
</dbReference>
<evidence type="ECO:0000256" key="3">
    <source>
        <dbReference type="ARBA" id="ARBA00022692"/>
    </source>
</evidence>
<dbReference type="GO" id="GO:0006952">
    <property type="term" value="P:defense response"/>
    <property type="evidence" value="ECO:0007669"/>
    <property type="project" value="UniProtKB-KW"/>
</dbReference>
<name>A0A4D6L3Q4_VIGUN</name>
<reference evidence="9 10" key="1">
    <citation type="submission" date="2019-04" db="EMBL/GenBank/DDBJ databases">
        <title>An improved genome assembly and genetic linkage map for asparagus bean, Vigna unguiculata ssp. sesquipedialis.</title>
        <authorList>
            <person name="Xia Q."/>
            <person name="Zhang R."/>
            <person name="Dong Y."/>
        </authorList>
    </citation>
    <scope>NUCLEOTIDE SEQUENCE [LARGE SCALE GENOMIC DNA]</scope>
    <source>
        <tissue evidence="9">Leaf</tissue>
    </source>
</reference>